<dbReference type="PANTHER" id="PTHR10067:SF6">
    <property type="entry name" value="PHOSPHATIDYLSERINE DECARBOXYLASE PROENZYME, MITOCHONDRIAL"/>
    <property type="match status" value="1"/>
</dbReference>
<reference evidence="12" key="1">
    <citation type="submission" date="2023-03" db="EMBL/GenBank/DDBJ databases">
        <title>Chromosome-scale reference genome and RAD-based genetic map of yellow starthistle (Centaurea solstitialis) reveal putative structural variation and QTLs associated with invader traits.</title>
        <authorList>
            <person name="Reatini B."/>
            <person name="Cang F.A."/>
            <person name="Jiang Q."/>
            <person name="Mckibben M.T.W."/>
            <person name="Barker M.S."/>
            <person name="Rieseberg L.H."/>
            <person name="Dlugosch K.M."/>
        </authorList>
    </citation>
    <scope>NUCLEOTIDE SEQUENCE</scope>
    <source>
        <strain evidence="12">CAN-66</strain>
        <tissue evidence="12">Leaf</tissue>
    </source>
</reference>
<dbReference type="PANTHER" id="PTHR10067">
    <property type="entry name" value="PHOSPHATIDYLSERINE DECARBOXYLASE"/>
    <property type="match status" value="1"/>
</dbReference>
<keyword evidence="4" id="KW-0444">Lipid biosynthesis</keyword>
<dbReference type="GO" id="GO:0006646">
    <property type="term" value="P:phosphatidylethanolamine biosynthetic process"/>
    <property type="evidence" value="ECO:0007669"/>
    <property type="project" value="TreeGrafter"/>
</dbReference>
<evidence type="ECO:0000256" key="9">
    <source>
        <dbReference type="ARBA" id="ARBA00023264"/>
    </source>
</evidence>
<keyword evidence="9" id="KW-1208">Phospholipid metabolism</keyword>
<evidence type="ECO:0000256" key="11">
    <source>
        <dbReference type="ARBA" id="ARBA00024326"/>
    </source>
</evidence>
<dbReference type="InterPro" id="IPR033177">
    <property type="entry name" value="PSD-B"/>
</dbReference>
<evidence type="ECO:0000313" key="13">
    <source>
        <dbReference type="Proteomes" id="UP001172457"/>
    </source>
</evidence>
<comment type="caution">
    <text evidence="12">The sequence shown here is derived from an EMBL/GenBank/DDBJ whole genome shotgun (WGS) entry which is preliminary data.</text>
</comment>
<keyword evidence="5" id="KW-0210">Decarboxylase</keyword>
<keyword evidence="8" id="KW-0456">Lyase</keyword>
<evidence type="ECO:0000256" key="1">
    <source>
        <dbReference type="ARBA" id="ARBA00001928"/>
    </source>
</evidence>
<dbReference type="EMBL" id="JARYMX010000003">
    <property type="protein sequence ID" value="KAJ9556212.1"/>
    <property type="molecule type" value="Genomic_DNA"/>
</dbReference>
<dbReference type="GO" id="GO:0004609">
    <property type="term" value="F:phosphatidylserine decarboxylase activity"/>
    <property type="evidence" value="ECO:0007669"/>
    <property type="project" value="UniProtKB-EC"/>
</dbReference>
<comment type="pathway">
    <text evidence="11">Phospholipid metabolism; phosphatidylethanolamine biosynthesis.</text>
</comment>
<name>A0AA38TRE0_9ASTR</name>
<keyword evidence="6" id="KW-0443">Lipid metabolism</keyword>
<gene>
    <name evidence="12" type="ORF">OSB04_010826</name>
</gene>
<evidence type="ECO:0000256" key="10">
    <source>
        <dbReference type="ARBA" id="ARBA00023317"/>
    </source>
</evidence>
<evidence type="ECO:0000256" key="5">
    <source>
        <dbReference type="ARBA" id="ARBA00022793"/>
    </source>
</evidence>
<dbReference type="AlphaFoldDB" id="A0AA38TRE0"/>
<evidence type="ECO:0000256" key="7">
    <source>
        <dbReference type="ARBA" id="ARBA00023209"/>
    </source>
</evidence>
<accession>A0AA38TRE0</accession>
<evidence type="ECO:0000256" key="2">
    <source>
        <dbReference type="ARBA" id="ARBA00005189"/>
    </source>
</evidence>
<keyword evidence="7" id="KW-0594">Phospholipid biosynthesis</keyword>
<evidence type="ECO:0000256" key="6">
    <source>
        <dbReference type="ARBA" id="ARBA00023098"/>
    </source>
</evidence>
<protein>
    <recommendedName>
        <fullName evidence="3">phosphatidylserine decarboxylase</fullName>
        <ecNumber evidence="3">4.1.1.65</ecNumber>
    </recommendedName>
</protein>
<evidence type="ECO:0000256" key="4">
    <source>
        <dbReference type="ARBA" id="ARBA00022516"/>
    </source>
</evidence>
<dbReference type="EC" id="4.1.1.65" evidence="3"/>
<evidence type="ECO:0000256" key="3">
    <source>
        <dbReference type="ARBA" id="ARBA00012243"/>
    </source>
</evidence>
<dbReference type="GO" id="GO:0005739">
    <property type="term" value="C:mitochondrion"/>
    <property type="evidence" value="ECO:0007669"/>
    <property type="project" value="TreeGrafter"/>
</dbReference>
<evidence type="ECO:0000313" key="12">
    <source>
        <dbReference type="EMBL" id="KAJ9556212.1"/>
    </source>
</evidence>
<proteinExistence type="predicted"/>
<sequence>MNFRVFRRLPLLAYGTTFNRHRLRPTFFFRRNLHTTTKQPRASINGGGSSSSSHSKGNPFLVPGATVATILMLGALHARRMYSDKKIEEARESGIELEIQPDVKAKFLSMLPLRSISRFWGYMSSTELPVWLRPYAHRAWARAFHSNLEEAALPLDQYASLRDFFVRTLKEGSRPIDSDPRSLISPVDGTVIRVGELKEGVMIEQVKGFSYSVSSLLGAGSFLPLMAASDVQEDNTCQENNLRDDESRKSWWRISLASPKLRESSSSRPMKGLFYCVIYLRPGDYHRIHSPVDWNVLLRRIFLFQSSLVHFCRFGLVFAANRRLYPVNERATRTIKNLYVENERVVLEGRWQEGYIAMAAIGATNIGSIEVAVFNMGSTVVLVFQAPALKKQGNETSSSEFKFCVERGDKIQMGEPLGRWH</sequence>
<dbReference type="Pfam" id="PF02666">
    <property type="entry name" value="PS_Dcarbxylase"/>
    <property type="match status" value="1"/>
</dbReference>
<comment type="pathway">
    <text evidence="2">Lipid metabolism.</text>
</comment>
<comment type="cofactor">
    <cofactor evidence="1">
        <name>pyruvate</name>
        <dbReference type="ChEBI" id="CHEBI:15361"/>
    </cofactor>
</comment>
<dbReference type="NCBIfam" id="TIGR00163">
    <property type="entry name" value="PS_decarb"/>
    <property type="match status" value="1"/>
</dbReference>
<evidence type="ECO:0000256" key="8">
    <source>
        <dbReference type="ARBA" id="ARBA00023239"/>
    </source>
</evidence>
<dbReference type="InterPro" id="IPR003817">
    <property type="entry name" value="PS_Dcarbxylase"/>
</dbReference>
<keyword evidence="10" id="KW-0670">Pyruvate</keyword>
<dbReference type="Proteomes" id="UP001172457">
    <property type="component" value="Chromosome 3"/>
</dbReference>
<organism evidence="12 13">
    <name type="scientific">Centaurea solstitialis</name>
    <name type="common">yellow star-thistle</name>
    <dbReference type="NCBI Taxonomy" id="347529"/>
    <lineage>
        <taxon>Eukaryota</taxon>
        <taxon>Viridiplantae</taxon>
        <taxon>Streptophyta</taxon>
        <taxon>Embryophyta</taxon>
        <taxon>Tracheophyta</taxon>
        <taxon>Spermatophyta</taxon>
        <taxon>Magnoliopsida</taxon>
        <taxon>eudicotyledons</taxon>
        <taxon>Gunneridae</taxon>
        <taxon>Pentapetalae</taxon>
        <taxon>asterids</taxon>
        <taxon>campanulids</taxon>
        <taxon>Asterales</taxon>
        <taxon>Asteraceae</taxon>
        <taxon>Carduoideae</taxon>
        <taxon>Cardueae</taxon>
        <taxon>Centaureinae</taxon>
        <taxon>Centaurea</taxon>
    </lineage>
</organism>
<keyword evidence="13" id="KW-1185">Reference proteome</keyword>